<dbReference type="Proteomes" id="UP001058974">
    <property type="component" value="Chromosome 3"/>
</dbReference>
<dbReference type="EMBL" id="JAMSHJ010000003">
    <property type="protein sequence ID" value="KAI5424028.1"/>
    <property type="molecule type" value="Genomic_DNA"/>
</dbReference>
<protein>
    <submittedName>
        <fullName evidence="1">Uncharacterized protein</fullName>
    </submittedName>
</protein>
<gene>
    <name evidence="1" type="ORF">KIW84_030300</name>
</gene>
<sequence>MFPDAHVKVLARVEFSDHHPILIMPYMRMTNITTKPFKFESDWLVDESYHMLKRSWRREVNMGENLEKAKEDIKSWKEWKHTDISYPKLNDIDIQKLREPLSDDEIKVAMFAMKPWKAVGLDGFPTGLYHKPWDILGHNVCKFGHGIWNNPEEIDFINQMDICLIPKIEYP</sequence>
<evidence type="ECO:0000313" key="1">
    <source>
        <dbReference type="EMBL" id="KAI5424028.1"/>
    </source>
</evidence>
<comment type="caution">
    <text evidence="1">The sequence shown here is derived from an EMBL/GenBank/DDBJ whole genome shotgun (WGS) entry which is preliminary data.</text>
</comment>
<dbReference type="Gramene" id="Psat03G0030000-T1">
    <property type="protein sequence ID" value="KAI5424028.1"/>
    <property type="gene ID" value="KIW84_030300"/>
</dbReference>
<reference evidence="1 2" key="1">
    <citation type="journal article" date="2022" name="Nat. Genet.">
        <title>Improved pea reference genome and pan-genome highlight genomic features and evolutionary characteristics.</title>
        <authorList>
            <person name="Yang T."/>
            <person name="Liu R."/>
            <person name="Luo Y."/>
            <person name="Hu S."/>
            <person name="Wang D."/>
            <person name="Wang C."/>
            <person name="Pandey M.K."/>
            <person name="Ge S."/>
            <person name="Xu Q."/>
            <person name="Li N."/>
            <person name="Li G."/>
            <person name="Huang Y."/>
            <person name="Saxena R.K."/>
            <person name="Ji Y."/>
            <person name="Li M."/>
            <person name="Yan X."/>
            <person name="He Y."/>
            <person name="Liu Y."/>
            <person name="Wang X."/>
            <person name="Xiang C."/>
            <person name="Varshney R.K."/>
            <person name="Ding H."/>
            <person name="Gao S."/>
            <person name="Zong X."/>
        </authorList>
    </citation>
    <scope>NUCLEOTIDE SEQUENCE [LARGE SCALE GENOMIC DNA]</scope>
    <source>
        <strain evidence="1 2">cv. Zhongwan 6</strain>
    </source>
</reference>
<name>A0A9D5AW15_PEA</name>
<dbReference type="AlphaFoldDB" id="A0A9D5AW15"/>
<evidence type="ECO:0000313" key="2">
    <source>
        <dbReference type="Proteomes" id="UP001058974"/>
    </source>
</evidence>
<organism evidence="1 2">
    <name type="scientific">Pisum sativum</name>
    <name type="common">Garden pea</name>
    <name type="synonym">Lathyrus oleraceus</name>
    <dbReference type="NCBI Taxonomy" id="3888"/>
    <lineage>
        <taxon>Eukaryota</taxon>
        <taxon>Viridiplantae</taxon>
        <taxon>Streptophyta</taxon>
        <taxon>Embryophyta</taxon>
        <taxon>Tracheophyta</taxon>
        <taxon>Spermatophyta</taxon>
        <taxon>Magnoliopsida</taxon>
        <taxon>eudicotyledons</taxon>
        <taxon>Gunneridae</taxon>
        <taxon>Pentapetalae</taxon>
        <taxon>rosids</taxon>
        <taxon>fabids</taxon>
        <taxon>Fabales</taxon>
        <taxon>Fabaceae</taxon>
        <taxon>Papilionoideae</taxon>
        <taxon>50 kb inversion clade</taxon>
        <taxon>NPAAA clade</taxon>
        <taxon>Hologalegina</taxon>
        <taxon>IRL clade</taxon>
        <taxon>Fabeae</taxon>
        <taxon>Lathyrus</taxon>
    </lineage>
</organism>
<proteinExistence type="predicted"/>
<accession>A0A9D5AW15</accession>
<keyword evidence="2" id="KW-1185">Reference proteome</keyword>